<name>A0ABR6VLI6_9FIRM</name>
<reference evidence="1 2" key="1">
    <citation type="submission" date="2020-08" db="EMBL/GenBank/DDBJ databases">
        <authorList>
            <person name="Liu C."/>
            <person name="Sun Q."/>
        </authorList>
    </citation>
    <scope>NUCLEOTIDE SEQUENCE [LARGE SCALE GENOMIC DNA]</scope>
    <source>
        <strain evidence="1 2">NSJ-59</strain>
    </source>
</reference>
<evidence type="ECO:0000313" key="1">
    <source>
        <dbReference type="EMBL" id="MBC3537615.1"/>
    </source>
</evidence>
<dbReference type="InterPro" id="IPR036866">
    <property type="entry name" value="RibonucZ/Hydroxyglut_hydro"/>
</dbReference>
<proteinExistence type="predicted"/>
<dbReference type="EMBL" id="JACOGK010000033">
    <property type="protein sequence ID" value="MBC3537615.1"/>
    <property type="molecule type" value="Genomic_DNA"/>
</dbReference>
<dbReference type="PANTHER" id="PTHR42967:SF1">
    <property type="entry name" value="MBL FOLD METALLO-HYDROLASE"/>
    <property type="match status" value="1"/>
</dbReference>
<dbReference type="Proteomes" id="UP000606870">
    <property type="component" value="Unassembled WGS sequence"/>
</dbReference>
<dbReference type="Pfam" id="PF13483">
    <property type="entry name" value="Lactamase_B_3"/>
    <property type="match status" value="1"/>
</dbReference>
<comment type="caution">
    <text evidence="1">The sequence shown here is derived from an EMBL/GenBank/DDBJ whole genome shotgun (WGS) entry which is preliminary data.</text>
</comment>
<keyword evidence="2" id="KW-1185">Reference proteome</keyword>
<dbReference type="RefSeq" id="WP_186504137.1">
    <property type="nucleotide sequence ID" value="NZ_JACOGK010000033.1"/>
</dbReference>
<dbReference type="SUPFAM" id="SSF56281">
    <property type="entry name" value="Metallo-hydrolase/oxidoreductase"/>
    <property type="match status" value="1"/>
</dbReference>
<dbReference type="PANTHER" id="PTHR42967">
    <property type="entry name" value="METAL DEPENDENT HYDROLASE"/>
    <property type="match status" value="1"/>
</dbReference>
<protein>
    <submittedName>
        <fullName evidence="1">MBL fold metallo-hydrolase</fullName>
    </submittedName>
</protein>
<sequence>MTLHVTYLGHSGFTVETDTKVLVFDYYQDDQQVVRSYAQGNKPFWFFVTHWHNDHFNRHIADFAQQTEAYIINKDVPFRQAEQDKLHTLDVYDTIHVGETIITQFGSTDEGGSFLVKTDGVSIFHAGDLNWWHWEGDTAENNENAKRMYAAELEKLDGLTVDVAFFPVDARLDYAREWGVTAFLKHVKVTQCLVPMHYFGAPWTPSRAFTDQYPQQHLWIPIHSGDSTNV</sequence>
<evidence type="ECO:0000313" key="2">
    <source>
        <dbReference type="Proteomes" id="UP000606870"/>
    </source>
</evidence>
<dbReference type="Gene3D" id="3.60.15.10">
    <property type="entry name" value="Ribonuclease Z/Hydroxyacylglutathione hydrolase-like"/>
    <property type="match status" value="1"/>
</dbReference>
<gene>
    <name evidence="1" type="ORF">H8J70_10155</name>
</gene>
<organism evidence="1 2">
    <name type="scientific">Megasphaera hominis</name>
    <dbReference type="NCBI Taxonomy" id="159836"/>
    <lineage>
        <taxon>Bacteria</taxon>
        <taxon>Bacillati</taxon>
        <taxon>Bacillota</taxon>
        <taxon>Negativicutes</taxon>
        <taxon>Veillonellales</taxon>
        <taxon>Veillonellaceae</taxon>
        <taxon>Megasphaera</taxon>
    </lineage>
</organism>
<accession>A0ABR6VLI6</accession>